<name>C7CEA1_METED</name>
<evidence type="ECO:0000313" key="1">
    <source>
        <dbReference type="EMBL" id="CAX22805.1"/>
    </source>
</evidence>
<organism evidence="1 2">
    <name type="scientific">Methylorubrum extorquens (strain DSM 6343 / CIP 106787 / DM4)</name>
    <name type="common">Methylobacterium extorquens</name>
    <dbReference type="NCBI Taxonomy" id="661410"/>
    <lineage>
        <taxon>Bacteria</taxon>
        <taxon>Pseudomonadati</taxon>
        <taxon>Pseudomonadota</taxon>
        <taxon>Alphaproteobacteria</taxon>
        <taxon>Hyphomicrobiales</taxon>
        <taxon>Methylobacteriaceae</taxon>
        <taxon>Methylorubrum</taxon>
    </lineage>
</organism>
<reference evidence="2" key="1">
    <citation type="journal article" date="2009" name="PLoS ONE">
        <title>Methylobacterium genome sequences: a reference blueprint to investigate microbial metabolism of C1 compounds from natural and industrial sources.</title>
        <authorList>
            <person name="Vuilleumier S."/>
            <person name="Chistoserdova L."/>
            <person name="Lee M.-C."/>
            <person name="Bringel F."/>
            <person name="Lajus A."/>
            <person name="Zhou Y."/>
            <person name="Gourion B."/>
            <person name="Barbe V."/>
            <person name="Chang J."/>
            <person name="Cruveiller S."/>
            <person name="Dossat C."/>
            <person name="Gillett W."/>
            <person name="Gruffaz C."/>
            <person name="Haugen E."/>
            <person name="Hourcade E."/>
            <person name="Levy R."/>
            <person name="Mangenot S."/>
            <person name="Muller E."/>
            <person name="Nadalig T."/>
            <person name="Pagni M."/>
            <person name="Penny C."/>
            <person name="Peyraud R."/>
            <person name="Robinson D.G."/>
            <person name="Roche D."/>
            <person name="Rouy Z."/>
            <person name="Saenampechek C."/>
            <person name="Salvignol G."/>
            <person name="Vallenet D."/>
            <person name="Wu Z."/>
            <person name="Marx C.J."/>
            <person name="Vorholt J.A."/>
            <person name="Olson M.V."/>
            <person name="Kaul R."/>
            <person name="Weissenbach J."/>
            <person name="Medigue C."/>
            <person name="Lidstrom M.E."/>
        </authorList>
    </citation>
    <scope>NUCLEOTIDE SEQUENCE [LARGE SCALE GENOMIC DNA]</scope>
    <source>
        <strain evidence="2">DSM 6343 / CIP 106787 / DM4</strain>
    </source>
</reference>
<sequence>MPVLEADFGRRKDVVKRFGATMQSALIVYKGDK</sequence>
<dbReference type="AlphaFoldDB" id="C7CEA1"/>
<proteinExistence type="predicted"/>
<dbReference type="HOGENOM" id="CLU_3382662_0_0_5"/>
<dbReference type="KEGG" id="mdi:METDI1191"/>
<dbReference type="EMBL" id="FP103042">
    <property type="protein sequence ID" value="CAX22805.1"/>
    <property type="molecule type" value="Genomic_DNA"/>
</dbReference>
<dbReference type="Proteomes" id="UP000008070">
    <property type="component" value="Chromosome"/>
</dbReference>
<accession>C7CEA1</accession>
<protein>
    <submittedName>
        <fullName evidence="1">Uncharacterized protein</fullName>
    </submittedName>
</protein>
<evidence type="ECO:0000313" key="2">
    <source>
        <dbReference type="Proteomes" id="UP000008070"/>
    </source>
</evidence>
<gene>
    <name evidence="1" type="ORF">METD_I1191</name>
</gene>